<keyword evidence="4 5" id="KW-0472">Membrane</keyword>
<keyword evidence="3 5" id="KW-1133">Transmembrane helix</keyword>
<gene>
    <name evidence="7" type="ORF">MO867_15525</name>
</gene>
<dbReference type="EMBL" id="JALBWM010000079">
    <property type="protein sequence ID" value="MCO1335746.1"/>
    <property type="molecule type" value="Genomic_DNA"/>
</dbReference>
<comment type="caution">
    <text evidence="7">The sequence shown here is derived from an EMBL/GenBank/DDBJ whole genome shotgun (WGS) entry which is preliminary data.</text>
</comment>
<feature type="transmembrane region" description="Helical" evidence="5">
    <location>
        <begin position="212"/>
        <end position="232"/>
    </location>
</feature>
<reference evidence="7" key="1">
    <citation type="journal article" date="2022" name="Arch. Microbiol.">
        <title>Microbulbifer okhotskensis sp. nov., isolated from a deep bottom sediment of the Okhotsk Sea.</title>
        <authorList>
            <person name="Romanenko L."/>
            <person name="Kurilenko V."/>
            <person name="Otstavnykh N."/>
            <person name="Velansky P."/>
            <person name="Isaeva M."/>
            <person name="Mikhailov V."/>
        </authorList>
    </citation>
    <scope>NUCLEOTIDE SEQUENCE</scope>
    <source>
        <strain evidence="7">OS29</strain>
    </source>
</reference>
<dbReference type="Gene3D" id="1.10.3730.20">
    <property type="match status" value="1"/>
</dbReference>
<keyword evidence="8" id="KW-1185">Reference proteome</keyword>
<feature type="transmembrane region" description="Helical" evidence="5">
    <location>
        <begin position="147"/>
        <end position="166"/>
    </location>
</feature>
<dbReference type="PANTHER" id="PTHR32322:SF9">
    <property type="entry name" value="AMINO-ACID METABOLITE EFFLUX PUMP-RELATED"/>
    <property type="match status" value="1"/>
</dbReference>
<feature type="transmembrane region" description="Helical" evidence="5">
    <location>
        <begin position="238"/>
        <end position="258"/>
    </location>
</feature>
<name>A0A9X2J8N4_9GAMM</name>
<evidence type="ECO:0000313" key="7">
    <source>
        <dbReference type="EMBL" id="MCO1335746.1"/>
    </source>
</evidence>
<dbReference type="InterPro" id="IPR037185">
    <property type="entry name" value="EmrE-like"/>
</dbReference>
<accession>A0A9X2J8N4</accession>
<evidence type="ECO:0000256" key="4">
    <source>
        <dbReference type="ARBA" id="ARBA00023136"/>
    </source>
</evidence>
<feature type="transmembrane region" description="Helical" evidence="5">
    <location>
        <begin position="186"/>
        <end position="205"/>
    </location>
</feature>
<feature type="transmembrane region" description="Helical" evidence="5">
    <location>
        <begin position="6"/>
        <end position="25"/>
    </location>
</feature>
<feature type="transmembrane region" description="Helical" evidence="5">
    <location>
        <begin position="32"/>
        <end position="54"/>
    </location>
</feature>
<feature type="domain" description="EamA" evidence="6">
    <location>
        <begin position="3"/>
        <end position="105"/>
    </location>
</feature>
<dbReference type="InterPro" id="IPR050638">
    <property type="entry name" value="AA-Vitamin_Transporters"/>
</dbReference>
<dbReference type="SUPFAM" id="SSF103481">
    <property type="entry name" value="Multidrug resistance efflux transporter EmrE"/>
    <property type="match status" value="2"/>
</dbReference>
<keyword evidence="2 5" id="KW-0812">Transmembrane</keyword>
<dbReference type="PANTHER" id="PTHR32322">
    <property type="entry name" value="INNER MEMBRANE TRANSPORTER"/>
    <property type="match status" value="1"/>
</dbReference>
<feature type="transmembrane region" description="Helical" evidence="5">
    <location>
        <begin position="91"/>
        <end position="108"/>
    </location>
</feature>
<evidence type="ECO:0000259" key="6">
    <source>
        <dbReference type="Pfam" id="PF00892"/>
    </source>
</evidence>
<evidence type="ECO:0000256" key="1">
    <source>
        <dbReference type="ARBA" id="ARBA00004141"/>
    </source>
</evidence>
<dbReference type="InterPro" id="IPR000620">
    <property type="entry name" value="EamA_dom"/>
</dbReference>
<evidence type="ECO:0000256" key="5">
    <source>
        <dbReference type="SAM" id="Phobius"/>
    </source>
</evidence>
<sequence length="267" mass="29360">MVDIPPLMLTAMRFALISVPFVWFFPFPKTSVLNVFLVGFFLQLLSAVLVNLAMREDAQAGIASLMVQSQVIFTLIFSSIIFSEKVSRQQLIGLLIAIVGFAIFFVHIDRGGSTTITGFALLIGSGMSWAVANLILKQMKDVNILHVMIWASLVPPIPLFILSYFLEARRPVAVLLGASMETWGAILYLSFCVGLLAFIWWGDLIRRYSSSYVVPFGLLVPVFGLMGSWLLLGESIDALEWVASLLVFLGIGLCAIQVKAFETGGNE</sequence>
<dbReference type="GO" id="GO:0016020">
    <property type="term" value="C:membrane"/>
    <property type="evidence" value="ECO:0007669"/>
    <property type="project" value="UniProtKB-SubCell"/>
</dbReference>
<proteinExistence type="predicted"/>
<dbReference type="AlphaFoldDB" id="A0A9X2J8N4"/>
<organism evidence="7 8">
    <name type="scientific">Microbulbifer okhotskensis</name>
    <dbReference type="NCBI Taxonomy" id="2926617"/>
    <lineage>
        <taxon>Bacteria</taxon>
        <taxon>Pseudomonadati</taxon>
        <taxon>Pseudomonadota</taxon>
        <taxon>Gammaproteobacteria</taxon>
        <taxon>Cellvibrionales</taxon>
        <taxon>Microbulbiferaceae</taxon>
        <taxon>Microbulbifer</taxon>
    </lineage>
</organism>
<feature type="domain" description="EamA" evidence="6">
    <location>
        <begin position="118"/>
        <end position="253"/>
    </location>
</feature>
<protein>
    <submittedName>
        <fullName evidence="7">EamA family transporter</fullName>
    </submittedName>
</protein>
<comment type="subcellular location">
    <subcellularLocation>
        <location evidence="1">Membrane</location>
        <topology evidence="1">Multi-pass membrane protein</topology>
    </subcellularLocation>
</comment>
<dbReference type="Pfam" id="PF00892">
    <property type="entry name" value="EamA"/>
    <property type="match status" value="2"/>
</dbReference>
<feature type="transmembrane region" description="Helical" evidence="5">
    <location>
        <begin position="114"/>
        <end position="135"/>
    </location>
</feature>
<feature type="transmembrane region" description="Helical" evidence="5">
    <location>
        <begin position="60"/>
        <end position="82"/>
    </location>
</feature>
<evidence type="ECO:0000256" key="2">
    <source>
        <dbReference type="ARBA" id="ARBA00022692"/>
    </source>
</evidence>
<dbReference type="Proteomes" id="UP001139028">
    <property type="component" value="Unassembled WGS sequence"/>
</dbReference>
<evidence type="ECO:0000313" key="8">
    <source>
        <dbReference type="Proteomes" id="UP001139028"/>
    </source>
</evidence>
<evidence type="ECO:0000256" key="3">
    <source>
        <dbReference type="ARBA" id="ARBA00022989"/>
    </source>
</evidence>